<organism evidence="1 2">
    <name type="scientific">Burkholderia thailandensis (strain ATCC 700388 / DSM 13276 / CCUG 48851 / CIP 106301 / E264)</name>
    <dbReference type="NCBI Taxonomy" id="271848"/>
    <lineage>
        <taxon>Bacteria</taxon>
        <taxon>Pseudomonadati</taxon>
        <taxon>Pseudomonadota</taxon>
        <taxon>Betaproteobacteria</taxon>
        <taxon>Burkholderiales</taxon>
        <taxon>Burkholderiaceae</taxon>
        <taxon>Burkholderia</taxon>
        <taxon>pseudomallei group</taxon>
    </lineage>
</organism>
<dbReference type="Pfam" id="PF12059">
    <property type="entry name" value="DUF3540"/>
    <property type="match status" value="1"/>
</dbReference>
<keyword evidence="2" id="KW-1185">Reference proteome</keyword>
<evidence type="ECO:0000313" key="1">
    <source>
        <dbReference type="EMBL" id="ABC34658.1"/>
    </source>
</evidence>
<dbReference type="RefSeq" id="WP_011401055.1">
    <property type="nucleotide sequence ID" value="NC_007650.1"/>
</dbReference>
<dbReference type="EMBL" id="CP000085">
    <property type="protein sequence ID" value="ABC34658.1"/>
    <property type="molecule type" value="Genomic_DNA"/>
</dbReference>
<proteinExistence type="predicted"/>
<dbReference type="AlphaFoldDB" id="Q2T6Z2"/>
<dbReference type="InterPro" id="IPR021927">
    <property type="entry name" value="DUF3540"/>
</dbReference>
<reference evidence="1 2" key="1">
    <citation type="journal article" date="2005" name="BMC Genomics">
        <title>Bacterial genome adaptation to niches: divergence of the potential virulence genes in three Burkholderia species of different survival strategies.</title>
        <authorList>
            <person name="Kim H.S."/>
            <person name="Schell M.A."/>
            <person name="Yu Y."/>
            <person name="Ulrich R.L."/>
            <person name="Sarria S.H."/>
            <person name="Nierman W.C."/>
            <person name="DeShazer D."/>
        </authorList>
    </citation>
    <scope>NUCLEOTIDE SEQUENCE [LARGE SCALE GENOMIC DNA]</scope>
    <source>
        <strain evidence="2">ATCC 700388 / DSM 13276 / CCUG 48851 / CIP 106301 / E264</strain>
    </source>
</reference>
<sequence length="264" mass="27868">MDRARTMTHDSRASMTTMPSFYSCSCASASSCAGAAAPRPPADAPSAPHADASLRACRVTGRAGDWLSLDDPAGRARRADGCLLVPDLGDHVLIWAPAHARSHPGGDASGAPHAYVLAVLARAGAPRAALALPGGVALEAGADGLRIDAPRIALAARERIDACAPRFDVSAHRARVHAAHLDARAQSIDGRAHDVRLVARRFTSTIGRALHTLGDCFRRVCGVDDLRAARARWRIDERAHLHARDVALLADRHVGIDGERIDLG</sequence>
<keyword evidence="1" id="KW-0449">Lipoprotein</keyword>
<dbReference type="Proteomes" id="UP000001930">
    <property type="component" value="Chromosome II"/>
</dbReference>
<dbReference type="PROSITE" id="PS51257">
    <property type="entry name" value="PROKAR_LIPOPROTEIN"/>
    <property type="match status" value="1"/>
</dbReference>
<protein>
    <submittedName>
        <fullName evidence="1">Lipoprotein, putative</fullName>
    </submittedName>
</protein>
<name>Q2T6Z2_BURTA</name>
<dbReference type="GeneID" id="45118337"/>
<gene>
    <name evidence="1" type="ordered locus">BTH_II0860</name>
</gene>
<dbReference type="KEGG" id="bte:BTH_II0860"/>
<dbReference type="HOGENOM" id="CLU_102202_1_0_4"/>
<evidence type="ECO:0000313" key="2">
    <source>
        <dbReference type="Proteomes" id="UP000001930"/>
    </source>
</evidence>
<accession>Q2T6Z2</accession>